<gene>
    <name evidence="5" type="ORF">FOF52_19440</name>
</gene>
<dbReference type="InterPro" id="IPR036390">
    <property type="entry name" value="WH_DNA-bd_sf"/>
</dbReference>
<evidence type="ECO:0000256" key="2">
    <source>
        <dbReference type="ARBA" id="ARBA00023125"/>
    </source>
</evidence>
<sequence>MPPRIERSRPPYVQIADHYRDLISSGQLAEGDRLPTVTELAAEFSVSPGTAHKAIRQLRGEGLVRTTQQGSTVLSQRAVPTTPERVRRPTPASGDVIDINEVGVVPMLPNVGAALGINADALNMTVLRRQAVTYRKNQPYRLSVSWLPVAFTHDIPELLEPLPIPNILHLLAARTGRQATYGRDYFEARYADQREADALKITEGSAVLAGTSVWGDEQGPMYYYEFVLPPHHAVTNDYEWHKTERL</sequence>
<dbReference type="InterPro" id="IPR050679">
    <property type="entry name" value="Bact_HTH_transcr_reg"/>
</dbReference>
<protein>
    <submittedName>
        <fullName evidence="5">GntR family transcriptional regulator</fullName>
    </submittedName>
</protein>
<dbReference type="Proteomes" id="UP000832041">
    <property type="component" value="Chromosome"/>
</dbReference>
<dbReference type="SMART" id="SM00345">
    <property type="entry name" value="HTH_GNTR"/>
    <property type="match status" value="1"/>
</dbReference>
<dbReference type="Pfam" id="PF07702">
    <property type="entry name" value="UTRA"/>
    <property type="match status" value="1"/>
</dbReference>
<dbReference type="SMART" id="SM00866">
    <property type="entry name" value="UTRA"/>
    <property type="match status" value="1"/>
</dbReference>
<dbReference type="InterPro" id="IPR000524">
    <property type="entry name" value="Tscrpt_reg_HTH_GntR"/>
</dbReference>
<dbReference type="SUPFAM" id="SSF46785">
    <property type="entry name" value="Winged helix' DNA-binding domain"/>
    <property type="match status" value="1"/>
</dbReference>
<evidence type="ECO:0000256" key="3">
    <source>
        <dbReference type="ARBA" id="ARBA00023163"/>
    </source>
</evidence>
<name>A0ABY4L5E4_THEAE</name>
<dbReference type="Gene3D" id="3.40.1410.10">
    <property type="entry name" value="Chorismate lyase-like"/>
    <property type="match status" value="1"/>
</dbReference>
<proteinExistence type="predicted"/>
<dbReference type="PANTHER" id="PTHR44846">
    <property type="entry name" value="MANNOSYL-D-GLYCERATE TRANSPORT/METABOLISM SYSTEM REPRESSOR MNGR-RELATED"/>
    <property type="match status" value="1"/>
</dbReference>
<keyword evidence="3" id="KW-0804">Transcription</keyword>
<keyword evidence="6" id="KW-1185">Reference proteome</keyword>
<evidence type="ECO:0000313" key="6">
    <source>
        <dbReference type="Proteomes" id="UP000832041"/>
    </source>
</evidence>
<keyword evidence="2" id="KW-0238">DNA-binding</keyword>
<dbReference type="Gene3D" id="1.10.10.10">
    <property type="entry name" value="Winged helix-like DNA-binding domain superfamily/Winged helix DNA-binding domain"/>
    <property type="match status" value="1"/>
</dbReference>
<dbReference type="PROSITE" id="PS50949">
    <property type="entry name" value="HTH_GNTR"/>
    <property type="match status" value="1"/>
</dbReference>
<dbReference type="InterPro" id="IPR011663">
    <property type="entry name" value="UTRA"/>
</dbReference>
<dbReference type="EMBL" id="CP051627">
    <property type="protein sequence ID" value="UPT22852.1"/>
    <property type="molecule type" value="Genomic_DNA"/>
</dbReference>
<dbReference type="SUPFAM" id="SSF64288">
    <property type="entry name" value="Chorismate lyase-like"/>
    <property type="match status" value="1"/>
</dbReference>
<dbReference type="Pfam" id="PF00392">
    <property type="entry name" value="GntR"/>
    <property type="match status" value="1"/>
</dbReference>
<dbReference type="RefSeq" id="WP_248591354.1">
    <property type="nucleotide sequence ID" value="NZ_BAABEB010000011.1"/>
</dbReference>
<dbReference type="PANTHER" id="PTHR44846:SF17">
    <property type="entry name" value="GNTR-FAMILY TRANSCRIPTIONAL REGULATOR"/>
    <property type="match status" value="1"/>
</dbReference>
<accession>A0ABY4L5E4</accession>
<dbReference type="CDD" id="cd07377">
    <property type="entry name" value="WHTH_GntR"/>
    <property type="match status" value="1"/>
</dbReference>
<dbReference type="InterPro" id="IPR036388">
    <property type="entry name" value="WH-like_DNA-bd_sf"/>
</dbReference>
<organism evidence="5 6">
    <name type="scientific">Thermobifida alba</name>
    <name type="common">Thermomonospora alba</name>
    <dbReference type="NCBI Taxonomy" id="53522"/>
    <lineage>
        <taxon>Bacteria</taxon>
        <taxon>Bacillati</taxon>
        <taxon>Actinomycetota</taxon>
        <taxon>Actinomycetes</taxon>
        <taxon>Streptosporangiales</taxon>
        <taxon>Nocardiopsidaceae</taxon>
        <taxon>Thermobifida</taxon>
    </lineage>
</organism>
<evidence type="ECO:0000259" key="4">
    <source>
        <dbReference type="PROSITE" id="PS50949"/>
    </source>
</evidence>
<dbReference type="InterPro" id="IPR028978">
    <property type="entry name" value="Chorismate_lyase_/UTRA_dom_sf"/>
</dbReference>
<keyword evidence="1" id="KW-0805">Transcription regulation</keyword>
<reference evidence="5 6" key="1">
    <citation type="submission" date="2020-04" db="EMBL/GenBank/DDBJ databases">
        <title>Thermobifida alba genome sequencing and assembly.</title>
        <authorList>
            <person name="Luzics S."/>
            <person name="Horvath B."/>
            <person name="Nagy I."/>
            <person name="Toth A."/>
            <person name="Nagy I."/>
            <person name="Kukolya J."/>
        </authorList>
    </citation>
    <scope>NUCLEOTIDE SEQUENCE [LARGE SCALE GENOMIC DNA]</scope>
    <source>
        <strain evidence="5 6">DSM 43795</strain>
    </source>
</reference>
<feature type="domain" description="HTH gntR-type" evidence="4">
    <location>
        <begin position="9"/>
        <end position="77"/>
    </location>
</feature>
<evidence type="ECO:0000256" key="1">
    <source>
        <dbReference type="ARBA" id="ARBA00023015"/>
    </source>
</evidence>
<evidence type="ECO:0000313" key="5">
    <source>
        <dbReference type="EMBL" id="UPT22852.1"/>
    </source>
</evidence>